<dbReference type="Gene3D" id="1.10.357.10">
    <property type="entry name" value="Tetracycline Repressor, domain 2"/>
    <property type="match status" value="1"/>
</dbReference>
<evidence type="ECO:0000313" key="7">
    <source>
        <dbReference type="EMBL" id="MDI5970223.1"/>
    </source>
</evidence>
<dbReference type="InterPro" id="IPR009057">
    <property type="entry name" value="Homeodomain-like_sf"/>
</dbReference>
<dbReference type="PANTHER" id="PTHR30055:SF234">
    <property type="entry name" value="HTH-TYPE TRANSCRIPTIONAL REGULATOR BETI"/>
    <property type="match status" value="1"/>
</dbReference>
<evidence type="ECO:0000256" key="4">
    <source>
        <dbReference type="PROSITE-ProRule" id="PRU00335"/>
    </source>
</evidence>
<protein>
    <submittedName>
        <fullName evidence="7">Helix-turn-helix domain-containing protein</fullName>
    </submittedName>
</protein>
<dbReference type="InterPro" id="IPR001647">
    <property type="entry name" value="HTH_TetR"/>
</dbReference>
<dbReference type="PRINTS" id="PR00455">
    <property type="entry name" value="HTHTETR"/>
</dbReference>
<dbReference type="PANTHER" id="PTHR30055">
    <property type="entry name" value="HTH-TYPE TRANSCRIPTIONAL REGULATOR RUTR"/>
    <property type="match status" value="1"/>
</dbReference>
<dbReference type="RefSeq" id="WP_271316411.1">
    <property type="nucleotide sequence ID" value="NZ_JABXJJ020000014.1"/>
</dbReference>
<sequence length="212" mass="22263">MHHLTPSAADGPPPVEPPRRLRADAAVNRGRIVGIARAVFAAEGTAVPMAEIARRAGVGLATAFRHFATPEDLLTEVIAGRVTACVAAVTAALEDPDAGHAFRTTVEGLCERQADDRGLAPALLSTFLDGDRFPAERGSFERAFTTLTERARHTGGLSTDFHYADLLVLLKANAGVITLTPADPGAARQASRRLVACVLRSFGTEDATTAQG</sequence>
<dbReference type="InterPro" id="IPR049445">
    <property type="entry name" value="TetR_SbtR-like_C"/>
</dbReference>
<feature type="region of interest" description="Disordered" evidence="5">
    <location>
        <begin position="1"/>
        <end position="20"/>
    </location>
</feature>
<dbReference type="PROSITE" id="PS50977">
    <property type="entry name" value="HTH_TETR_2"/>
    <property type="match status" value="1"/>
</dbReference>
<keyword evidence="2 4" id="KW-0238">DNA-binding</keyword>
<dbReference type="Pfam" id="PF00440">
    <property type="entry name" value="TetR_N"/>
    <property type="match status" value="1"/>
</dbReference>
<dbReference type="InterPro" id="IPR036271">
    <property type="entry name" value="Tet_transcr_reg_TetR-rel_C_sf"/>
</dbReference>
<feature type="domain" description="HTH tetR-type" evidence="6">
    <location>
        <begin position="26"/>
        <end position="85"/>
    </location>
</feature>
<proteinExistence type="predicted"/>
<dbReference type="GO" id="GO:0003700">
    <property type="term" value="F:DNA-binding transcription factor activity"/>
    <property type="evidence" value="ECO:0007669"/>
    <property type="project" value="TreeGrafter"/>
</dbReference>
<evidence type="ECO:0000256" key="2">
    <source>
        <dbReference type="ARBA" id="ARBA00023125"/>
    </source>
</evidence>
<evidence type="ECO:0000256" key="1">
    <source>
        <dbReference type="ARBA" id="ARBA00023015"/>
    </source>
</evidence>
<dbReference type="AlphaFoldDB" id="A0AA90H3B2"/>
<name>A0AA90H3B2_9ACTN</name>
<reference evidence="7" key="1">
    <citation type="submission" date="2023-05" db="EMBL/GenBank/DDBJ databases">
        <title>Streptantibioticus silvisoli sp. nov., acidotolerant actinomycetes 1 from pine litter.</title>
        <authorList>
            <person name="Swiecimska M."/>
            <person name="Golinska P."/>
            <person name="Sangal V."/>
            <person name="Wachnowicz B."/>
            <person name="Goodfellow M."/>
        </authorList>
    </citation>
    <scope>NUCLEOTIDE SEQUENCE</scope>
    <source>
        <strain evidence="7">SL13</strain>
    </source>
</reference>
<gene>
    <name evidence="7" type="ORF">POF50_012870</name>
</gene>
<evidence type="ECO:0000256" key="3">
    <source>
        <dbReference type="ARBA" id="ARBA00023163"/>
    </source>
</evidence>
<dbReference type="SUPFAM" id="SSF46689">
    <property type="entry name" value="Homeodomain-like"/>
    <property type="match status" value="1"/>
</dbReference>
<organism evidence="7">
    <name type="scientific">Streptantibioticus silvisoli</name>
    <dbReference type="NCBI Taxonomy" id="2705255"/>
    <lineage>
        <taxon>Bacteria</taxon>
        <taxon>Bacillati</taxon>
        <taxon>Actinomycetota</taxon>
        <taxon>Actinomycetes</taxon>
        <taxon>Kitasatosporales</taxon>
        <taxon>Streptomycetaceae</taxon>
        <taxon>Streptantibioticus</taxon>
    </lineage>
</organism>
<dbReference type="GO" id="GO:0000976">
    <property type="term" value="F:transcription cis-regulatory region binding"/>
    <property type="evidence" value="ECO:0007669"/>
    <property type="project" value="TreeGrafter"/>
</dbReference>
<feature type="DNA-binding region" description="H-T-H motif" evidence="4">
    <location>
        <begin position="48"/>
        <end position="67"/>
    </location>
</feature>
<keyword evidence="3" id="KW-0804">Transcription</keyword>
<dbReference type="InterPro" id="IPR050109">
    <property type="entry name" value="HTH-type_TetR-like_transc_reg"/>
</dbReference>
<dbReference type="EMBL" id="JABXJJ020000014">
    <property type="protein sequence ID" value="MDI5970223.1"/>
    <property type="molecule type" value="Genomic_DNA"/>
</dbReference>
<evidence type="ECO:0000256" key="5">
    <source>
        <dbReference type="SAM" id="MobiDB-lite"/>
    </source>
</evidence>
<evidence type="ECO:0000259" key="6">
    <source>
        <dbReference type="PROSITE" id="PS50977"/>
    </source>
</evidence>
<dbReference type="SUPFAM" id="SSF48498">
    <property type="entry name" value="Tetracyclin repressor-like, C-terminal domain"/>
    <property type="match status" value="1"/>
</dbReference>
<accession>A0AA90H3B2</accession>
<dbReference type="Pfam" id="PF21597">
    <property type="entry name" value="TetR_C_43"/>
    <property type="match status" value="1"/>
</dbReference>
<comment type="caution">
    <text evidence="7">The sequence shown here is derived from an EMBL/GenBank/DDBJ whole genome shotgun (WGS) entry which is preliminary data.</text>
</comment>
<keyword evidence="1" id="KW-0805">Transcription regulation</keyword>